<sequence>MSDERIINILKEFLRRPVFGSLTRYVKEREFFSQIDTVIDESISAKREVFGSSVDGLKTVRVFDTGDLDTLVVPDRIRFDENDELHFQYNCKDKRYLKVEMSEKLRHIIGANCDSYLNTKYLRDFNGPFYRSNTSTKKQYYFLDYQIIEASLRKGPEKCVQTISVPYSDPVFEKTLNPENVNYMVLALWMVEHLMLHFLLEAHNQQELTWIREILYSRETNGRENLKTSLKSLLRSWKTDIQIQFITTMDLLYFKNETFQQLLTDSSARFHSYFPDNLKCEPHGHLSMDQVPAIKCSGWPRPAKDWVIRKRKWPPTTIIDEVLATGYELVAKSPPNENDPDRYFFMSFSGAETILCNSLPDDLQNAYYILKSGIKSLKKSRAHVCGLKMFHLKTSMLWVAENTDPNAFEKNNPCTNVRLILQYLRDCFRKKNLPSYFLPECNLLGDMKGSDVENIIKLLDLLYTDPAVCVYVAVEMEWIYTKNTIPYESFLKIQEPGYFEQFTWNEKIKFFAIAMAKADNYPIYDMMDNMSKVAAESFYVPFVDHLFSITNRLSKRYVITRDQLKPLYVFMKCVQGTEMELFNVIDDSLPAGFLSPEDGTLPENILNQYGDYNQGHSITLNETVPAMFKLRLKIYGNIFHVICLKLYSAVVDMTFQFADDDAMYIVQFLRRLKEEFSCSHEDIEDILHYLLFFCHYTRLRYHSLETGKQILRSMREFFENGHFLMTLYFSPMETFPKPVVSEISVVEMLQNLFC</sequence>
<dbReference type="InterPro" id="IPR024810">
    <property type="entry name" value="MAB21L/cGLR"/>
</dbReference>
<dbReference type="OrthoDB" id="5974599at2759"/>
<evidence type="ECO:0000313" key="5">
    <source>
        <dbReference type="Proteomes" id="UP000596742"/>
    </source>
</evidence>
<dbReference type="SMART" id="SM01265">
    <property type="entry name" value="Mab-21"/>
    <property type="match status" value="1"/>
</dbReference>
<accession>A0A8B6GYB3</accession>
<evidence type="ECO:0008006" key="6">
    <source>
        <dbReference type="Google" id="ProtNLM"/>
    </source>
</evidence>
<comment type="caution">
    <text evidence="4">The sequence shown here is derived from an EMBL/GenBank/DDBJ whole genome shotgun (WGS) entry which is preliminary data.</text>
</comment>
<evidence type="ECO:0000313" key="4">
    <source>
        <dbReference type="EMBL" id="VDI70870.1"/>
    </source>
</evidence>
<dbReference type="Pfam" id="PF20266">
    <property type="entry name" value="Mab-21_C"/>
    <property type="match status" value="1"/>
</dbReference>
<protein>
    <recommendedName>
        <fullName evidence="6">Mab-21-like HhH/H2TH-like domain-containing protein</fullName>
    </recommendedName>
</protein>
<dbReference type="Gene3D" id="1.10.1410.40">
    <property type="match status" value="1"/>
</dbReference>
<gene>
    <name evidence="4" type="ORF">MGAL_10B014733</name>
</gene>
<evidence type="ECO:0000259" key="3">
    <source>
        <dbReference type="Pfam" id="PF20266"/>
    </source>
</evidence>
<keyword evidence="5" id="KW-1185">Reference proteome</keyword>
<dbReference type="PANTHER" id="PTHR10656:SF69">
    <property type="entry name" value="MAB-21-LIKE HHH_H2TH-LIKE DOMAIN-CONTAINING PROTEIN"/>
    <property type="match status" value="1"/>
</dbReference>
<dbReference type="AlphaFoldDB" id="A0A8B6GYB3"/>
<reference evidence="4" key="1">
    <citation type="submission" date="2018-11" db="EMBL/GenBank/DDBJ databases">
        <authorList>
            <person name="Alioto T."/>
            <person name="Alioto T."/>
        </authorList>
    </citation>
    <scope>NUCLEOTIDE SEQUENCE</scope>
</reference>
<dbReference type="PANTHER" id="PTHR10656">
    <property type="entry name" value="CELL FATE DETERMINING PROTEIN MAB21-RELATED"/>
    <property type="match status" value="1"/>
</dbReference>
<comment type="similarity">
    <text evidence="1">Belongs to the mab-21 family.</text>
</comment>
<name>A0A8B6GYB3_MYTGA</name>
<dbReference type="InterPro" id="IPR046906">
    <property type="entry name" value="Mab-21_HhH/H2TH-like"/>
</dbReference>
<dbReference type="Pfam" id="PF03281">
    <property type="entry name" value="Mab-21"/>
    <property type="match status" value="1"/>
</dbReference>
<feature type="domain" description="Mab-21-like HhH/H2TH-like" evidence="3">
    <location>
        <begin position="370"/>
        <end position="457"/>
    </location>
</feature>
<dbReference type="InterPro" id="IPR046903">
    <property type="entry name" value="Mab-21-like_nuc_Trfase"/>
</dbReference>
<dbReference type="EMBL" id="UYJE01009183">
    <property type="protein sequence ID" value="VDI70870.1"/>
    <property type="molecule type" value="Genomic_DNA"/>
</dbReference>
<feature type="domain" description="Mab-21-like nucleotidyltransferase" evidence="2">
    <location>
        <begin position="281"/>
        <end position="355"/>
    </location>
</feature>
<dbReference type="Proteomes" id="UP000596742">
    <property type="component" value="Unassembled WGS sequence"/>
</dbReference>
<organism evidence="4 5">
    <name type="scientific">Mytilus galloprovincialis</name>
    <name type="common">Mediterranean mussel</name>
    <dbReference type="NCBI Taxonomy" id="29158"/>
    <lineage>
        <taxon>Eukaryota</taxon>
        <taxon>Metazoa</taxon>
        <taxon>Spiralia</taxon>
        <taxon>Lophotrochozoa</taxon>
        <taxon>Mollusca</taxon>
        <taxon>Bivalvia</taxon>
        <taxon>Autobranchia</taxon>
        <taxon>Pteriomorphia</taxon>
        <taxon>Mytilida</taxon>
        <taxon>Mytiloidea</taxon>
        <taxon>Mytilidae</taxon>
        <taxon>Mytilinae</taxon>
        <taxon>Mytilus</taxon>
    </lineage>
</organism>
<evidence type="ECO:0000256" key="1">
    <source>
        <dbReference type="ARBA" id="ARBA00008307"/>
    </source>
</evidence>
<proteinExistence type="inferred from homology"/>
<evidence type="ECO:0000259" key="2">
    <source>
        <dbReference type="Pfam" id="PF03281"/>
    </source>
</evidence>